<evidence type="ECO:0000256" key="5">
    <source>
        <dbReference type="ARBA" id="ARBA00044085"/>
    </source>
</evidence>
<accession>A0A2S6BYC4</accession>
<keyword evidence="2" id="KW-0677">Repeat</keyword>
<dbReference type="SUPFAM" id="SSF57667">
    <property type="entry name" value="beta-beta-alpha zinc fingers"/>
    <property type="match status" value="1"/>
</dbReference>
<evidence type="ECO:0000256" key="7">
    <source>
        <dbReference type="SAM" id="MobiDB-lite"/>
    </source>
</evidence>
<dbReference type="OrthoDB" id="8922241at2759"/>
<proteinExistence type="predicted"/>
<sequence length="503" mass="53469">MDTSNNDMDVNFDDWVNLGVGLDAPSQDQGQGSGEVLARPSSSENQGQDAASEAPERPQNVNLGAEEQEIVLTWEEFTQGVFAASDDAEGDVPAGVAPPSESQEAWGRSQGEEMEVEEVSGNGAQAVPTGLAPLLVYHQGYAQSQEEQQLSGIGAQFEPFDVASPPVYQQAYPQSQDYVSGNGAQYAAPGFPPLPAGLVARDQREGMSTVHFDVQQGTFAPPASAARAQSAPAGVAAPLAGPVASDQRAQIARANPFVDAAHRGGQPANLAPPLSANPGQFPPPGVALPLAGPSTWNQRVEALRVNARVNDVHFVAQQRNLAPSPRPARPATLAYWPHQNLPPTHQYGGQAVMVPGVPLAPAPAPVPASAPAPPVPNPFLPPVPAPRRRTGRGKGNPDGPQDFPCARCDFATGTKQKLVSHERIHFEPTHLCTFNGCMKRFWSEKDLKRHVDTHFPERAPHFTCGECGKVDKRKDNHNRHVETCNKGRKRDGEGRGEGGDGGI</sequence>
<dbReference type="Gene3D" id="3.30.160.60">
    <property type="entry name" value="Classic Zinc Finger"/>
    <property type="match status" value="1"/>
</dbReference>
<reference evidence="10" key="1">
    <citation type="journal article" date="2017" name="bioRxiv">
        <title>Conservation of a gene cluster reveals novel cercosporin biosynthetic mechanisms and extends production to the genus Colletotrichum.</title>
        <authorList>
            <person name="de Jonge R."/>
            <person name="Ebert M.K."/>
            <person name="Huitt-Roehl C.R."/>
            <person name="Pal P."/>
            <person name="Suttle J.C."/>
            <person name="Spanner R.E."/>
            <person name="Neubauer J.D."/>
            <person name="Jurick W.M.II."/>
            <person name="Stott K.A."/>
            <person name="Secor G.A."/>
            <person name="Thomma B.P.H.J."/>
            <person name="Van de Peer Y."/>
            <person name="Townsend C.A."/>
            <person name="Bolton M.D."/>
        </authorList>
    </citation>
    <scope>NUCLEOTIDE SEQUENCE [LARGE SCALE GENOMIC DNA]</scope>
    <source>
        <strain evidence="10">CBS538.71</strain>
    </source>
</reference>
<dbReference type="GO" id="GO:0000785">
    <property type="term" value="C:chromatin"/>
    <property type="evidence" value="ECO:0007669"/>
    <property type="project" value="TreeGrafter"/>
</dbReference>
<feature type="region of interest" description="Disordered" evidence="7">
    <location>
        <begin position="263"/>
        <end position="286"/>
    </location>
</feature>
<dbReference type="InterPro" id="IPR036236">
    <property type="entry name" value="Znf_C2H2_sf"/>
</dbReference>
<dbReference type="PROSITE" id="PS00028">
    <property type="entry name" value="ZINC_FINGER_C2H2_1"/>
    <property type="match status" value="1"/>
</dbReference>
<organism evidence="9 10">
    <name type="scientific">Cercospora berteroae</name>
    <dbReference type="NCBI Taxonomy" id="357750"/>
    <lineage>
        <taxon>Eukaryota</taxon>
        <taxon>Fungi</taxon>
        <taxon>Dikarya</taxon>
        <taxon>Ascomycota</taxon>
        <taxon>Pezizomycotina</taxon>
        <taxon>Dothideomycetes</taxon>
        <taxon>Dothideomycetidae</taxon>
        <taxon>Mycosphaerellales</taxon>
        <taxon>Mycosphaerellaceae</taxon>
        <taxon>Cercospora</taxon>
    </lineage>
</organism>
<dbReference type="GO" id="GO:0008270">
    <property type="term" value="F:zinc ion binding"/>
    <property type="evidence" value="ECO:0007669"/>
    <property type="project" value="UniProtKB-KW"/>
</dbReference>
<dbReference type="PANTHER" id="PTHR14003:SF19">
    <property type="entry name" value="YY2 TRANSCRIPTION FACTOR"/>
    <property type="match status" value="1"/>
</dbReference>
<evidence type="ECO:0000313" key="10">
    <source>
        <dbReference type="Proteomes" id="UP000237631"/>
    </source>
</evidence>
<feature type="region of interest" description="Disordered" evidence="7">
    <location>
        <begin position="483"/>
        <end position="503"/>
    </location>
</feature>
<feature type="domain" description="C2H2-type" evidence="8">
    <location>
        <begin position="403"/>
        <end position="425"/>
    </location>
</feature>
<dbReference type="InterPro" id="IPR013087">
    <property type="entry name" value="Znf_C2H2_type"/>
</dbReference>
<comment type="caution">
    <text evidence="9">The sequence shown here is derived from an EMBL/GenBank/DDBJ whole genome shotgun (WGS) entry which is preliminary data.</text>
</comment>
<evidence type="ECO:0000256" key="3">
    <source>
        <dbReference type="ARBA" id="ARBA00022771"/>
    </source>
</evidence>
<feature type="compositionally biased region" description="Polar residues" evidence="7">
    <location>
        <begin position="40"/>
        <end position="49"/>
    </location>
</feature>
<keyword evidence="10" id="KW-1185">Reference proteome</keyword>
<gene>
    <name evidence="9" type="ORF">CBER1_10704</name>
</gene>
<evidence type="ECO:0000256" key="4">
    <source>
        <dbReference type="ARBA" id="ARBA00022833"/>
    </source>
</evidence>
<name>A0A2S6BYC4_9PEZI</name>
<protein>
    <recommendedName>
        <fullName evidence="5">C2H2 type master regulator of conidiophore development brlA</fullName>
    </recommendedName>
</protein>
<dbReference type="PROSITE" id="PS50157">
    <property type="entry name" value="ZINC_FINGER_C2H2_2"/>
    <property type="match status" value="2"/>
</dbReference>
<feature type="region of interest" description="Disordered" evidence="7">
    <location>
        <begin position="18"/>
        <end position="68"/>
    </location>
</feature>
<evidence type="ECO:0000256" key="2">
    <source>
        <dbReference type="ARBA" id="ARBA00022737"/>
    </source>
</evidence>
<keyword evidence="3 6" id="KW-0863">Zinc-finger</keyword>
<feature type="region of interest" description="Disordered" evidence="7">
    <location>
        <begin position="82"/>
        <end position="121"/>
    </location>
</feature>
<dbReference type="AlphaFoldDB" id="A0A2S6BYC4"/>
<dbReference type="PANTHER" id="PTHR14003">
    <property type="entry name" value="TRANSCRIPTIONAL REPRESSOR PROTEIN YY"/>
    <property type="match status" value="1"/>
</dbReference>
<feature type="compositionally biased region" description="Low complexity" evidence="7">
    <location>
        <begin position="267"/>
        <end position="278"/>
    </location>
</feature>
<evidence type="ECO:0000259" key="8">
    <source>
        <dbReference type="PROSITE" id="PS50157"/>
    </source>
</evidence>
<evidence type="ECO:0000313" key="9">
    <source>
        <dbReference type="EMBL" id="PPJ52490.1"/>
    </source>
</evidence>
<evidence type="ECO:0000256" key="6">
    <source>
        <dbReference type="PROSITE-ProRule" id="PRU00042"/>
    </source>
</evidence>
<feature type="domain" description="C2H2-type" evidence="8">
    <location>
        <begin position="430"/>
        <end position="459"/>
    </location>
</feature>
<dbReference type="GO" id="GO:0000981">
    <property type="term" value="F:DNA-binding transcription factor activity, RNA polymerase II-specific"/>
    <property type="evidence" value="ECO:0007669"/>
    <property type="project" value="TreeGrafter"/>
</dbReference>
<keyword evidence="1" id="KW-0479">Metal-binding</keyword>
<evidence type="ECO:0000256" key="1">
    <source>
        <dbReference type="ARBA" id="ARBA00022723"/>
    </source>
</evidence>
<dbReference type="GO" id="GO:0000978">
    <property type="term" value="F:RNA polymerase II cis-regulatory region sequence-specific DNA binding"/>
    <property type="evidence" value="ECO:0007669"/>
    <property type="project" value="TreeGrafter"/>
</dbReference>
<dbReference type="GO" id="GO:0005667">
    <property type="term" value="C:transcription regulator complex"/>
    <property type="evidence" value="ECO:0007669"/>
    <property type="project" value="TreeGrafter"/>
</dbReference>
<dbReference type="EMBL" id="PNEN01001692">
    <property type="protein sequence ID" value="PPJ52490.1"/>
    <property type="molecule type" value="Genomic_DNA"/>
</dbReference>
<dbReference type="Proteomes" id="UP000237631">
    <property type="component" value="Unassembled WGS sequence"/>
</dbReference>
<dbReference type="SMART" id="SM00355">
    <property type="entry name" value="ZnF_C2H2"/>
    <property type="match status" value="3"/>
</dbReference>
<keyword evidence="4" id="KW-0862">Zinc</keyword>